<feature type="binding site" evidence="9">
    <location>
        <position position="171"/>
    </location>
    <ligand>
        <name>Zn(2+)</name>
        <dbReference type="ChEBI" id="CHEBI:29105"/>
    </ligand>
</feature>
<feature type="binding site" evidence="9">
    <location>
        <position position="171"/>
    </location>
    <ligand>
        <name>substrate</name>
    </ligand>
</feature>
<evidence type="ECO:0000256" key="5">
    <source>
        <dbReference type="ARBA" id="ARBA00022723"/>
    </source>
</evidence>
<dbReference type="HAMAP" id="MF_00067">
    <property type="entry name" value="GmhA"/>
    <property type="match status" value="1"/>
</dbReference>
<keyword evidence="6 9" id="KW-0862">Zinc</keyword>
<feature type="binding site" evidence="9">
    <location>
        <position position="60"/>
    </location>
    <ligand>
        <name>Zn(2+)</name>
        <dbReference type="ChEBI" id="CHEBI:29105"/>
    </ligand>
</feature>
<dbReference type="GO" id="GO:0005975">
    <property type="term" value="P:carbohydrate metabolic process"/>
    <property type="evidence" value="ECO:0007669"/>
    <property type="project" value="UniProtKB-UniRule"/>
</dbReference>
<dbReference type="InterPro" id="IPR035461">
    <property type="entry name" value="GmhA/DiaA"/>
</dbReference>
<proteinExistence type="inferred from homology"/>
<dbReference type="AlphaFoldDB" id="A0A2J0KSB8"/>
<name>A0A2J0KSB8_9BACT</name>
<comment type="miscellaneous">
    <text evidence="9">The reaction produces a racemic mixture of D-glycero-alpha-D-manno-heptose 7-phosphate and D-glycero-beta-D-manno-heptose 7-phosphate.</text>
</comment>
<feature type="binding site" evidence="9">
    <location>
        <position position="64"/>
    </location>
    <ligand>
        <name>substrate</name>
    </ligand>
</feature>
<dbReference type="CDD" id="cd05006">
    <property type="entry name" value="SIS_GmhA"/>
    <property type="match status" value="1"/>
</dbReference>
<evidence type="ECO:0000256" key="7">
    <source>
        <dbReference type="ARBA" id="ARBA00023235"/>
    </source>
</evidence>
<comment type="caution">
    <text evidence="11">The sequence shown here is derived from an EMBL/GenBank/DDBJ whole genome shotgun (WGS) entry which is preliminary data.</text>
</comment>
<keyword evidence="8 9" id="KW-0119">Carbohydrate metabolism</keyword>
<feature type="binding site" evidence="9">
    <location>
        <position position="179"/>
    </location>
    <ligand>
        <name>Zn(2+)</name>
        <dbReference type="ChEBI" id="CHEBI:29105"/>
    </ligand>
</feature>
<dbReference type="Pfam" id="PF13580">
    <property type="entry name" value="SIS_2"/>
    <property type="match status" value="1"/>
</dbReference>
<comment type="function">
    <text evidence="9">Catalyzes the isomerization of sedoheptulose 7-phosphate in D-glycero-D-manno-heptose 7-phosphate.</text>
</comment>
<comment type="subcellular location">
    <subcellularLocation>
        <location evidence="2 9">Cytoplasm</location>
    </subcellularLocation>
</comment>
<comment type="pathway">
    <text evidence="9">Carbohydrate biosynthesis; D-glycero-D-manno-heptose 7-phosphate biosynthesis; D-glycero-alpha-D-manno-heptose 7-phosphate and D-glycero-beta-D-manno-heptose 7-phosphate from sedoheptulose 7-phosphate: step 1/1.</text>
</comment>
<accession>A0A2J0KSB8</accession>
<dbReference type="GO" id="GO:0008968">
    <property type="term" value="F:D-sedoheptulose 7-phosphate isomerase activity"/>
    <property type="evidence" value="ECO:0007669"/>
    <property type="project" value="UniProtKB-UniRule"/>
</dbReference>
<comment type="similarity">
    <text evidence="3 9">Belongs to the SIS family. GmhA subfamily.</text>
</comment>
<dbReference type="InterPro" id="IPR046348">
    <property type="entry name" value="SIS_dom_sf"/>
</dbReference>
<protein>
    <recommendedName>
        <fullName evidence="9">Phosphoheptose isomerase</fullName>
        <ecNumber evidence="9">5.3.1.28</ecNumber>
    </recommendedName>
    <alternativeName>
        <fullName evidence="9">Sedoheptulose 7-phosphate isomerase</fullName>
    </alternativeName>
</protein>
<evidence type="ECO:0000256" key="4">
    <source>
        <dbReference type="ARBA" id="ARBA00022490"/>
    </source>
</evidence>
<sequence>MENKIKKILLESAKLSATLANDPKVSRVIGKITQDIVKSLRNGGKVIVFGNGGSAADSQHFACELIGRFKRQRRSIPAIALTTNAATLTAIANDYNFNAIFSRQVCGLGKRGDVAIGISTSGNSQNVLEAIKKANKLKLVTVGITGKSGGKLKPLCKHALCVPSSDVPRIQELHAIAIHVIAELVEEFCQ</sequence>
<dbReference type="Gene3D" id="3.40.50.10490">
    <property type="entry name" value="Glucose-6-phosphate isomerase like protein, domain 1"/>
    <property type="match status" value="1"/>
</dbReference>
<dbReference type="InterPro" id="IPR001347">
    <property type="entry name" value="SIS_dom"/>
</dbReference>
<feature type="binding site" evidence="9">
    <location>
        <position position="64"/>
    </location>
    <ligand>
        <name>Zn(2+)</name>
        <dbReference type="ChEBI" id="CHEBI:29105"/>
    </ligand>
</feature>
<reference evidence="11 12" key="1">
    <citation type="submission" date="2017-09" db="EMBL/GenBank/DDBJ databases">
        <title>Depth-based differentiation of microbial function through sediment-hosted aquifers and enrichment of novel symbionts in the deep terrestrial subsurface.</title>
        <authorList>
            <person name="Probst A.J."/>
            <person name="Ladd B."/>
            <person name="Jarett J.K."/>
            <person name="Geller-Mcgrath D.E."/>
            <person name="Sieber C.M."/>
            <person name="Emerson J.B."/>
            <person name="Anantharaman K."/>
            <person name="Thomas B.C."/>
            <person name="Malmstrom R."/>
            <person name="Stieglmeier M."/>
            <person name="Klingl A."/>
            <person name="Woyke T."/>
            <person name="Ryan C.M."/>
            <person name="Banfield J.F."/>
        </authorList>
    </citation>
    <scope>NUCLEOTIDE SEQUENCE [LARGE SCALE GENOMIC DNA]</scope>
    <source>
        <strain evidence="11">CG07_land_8_20_14_0_80_42_15</strain>
    </source>
</reference>
<comment type="catalytic activity">
    <reaction evidence="1 9">
        <text>2 D-sedoheptulose 7-phosphate = D-glycero-alpha-D-manno-heptose 7-phosphate + D-glycero-beta-D-manno-heptose 7-phosphate</text>
        <dbReference type="Rhea" id="RHEA:27489"/>
        <dbReference type="ChEBI" id="CHEBI:57483"/>
        <dbReference type="ChEBI" id="CHEBI:60203"/>
        <dbReference type="ChEBI" id="CHEBI:60204"/>
        <dbReference type="EC" id="5.3.1.28"/>
    </reaction>
</comment>
<keyword evidence="7 9" id="KW-0413">Isomerase</keyword>
<evidence type="ECO:0000256" key="3">
    <source>
        <dbReference type="ARBA" id="ARBA00009894"/>
    </source>
</evidence>
<evidence type="ECO:0000256" key="9">
    <source>
        <dbReference type="HAMAP-Rule" id="MF_00067"/>
    </source>
</evidence>
<dbReference type="InterPro" id="IPR004515">
    <property type="entry name" value="Phosphoheptose_Isoase"/>
</dbReference>
<evidence type="ECO:0000313" key="12">
    <source>
        <dbReference type="Proteomes" id="UP000230052"/>
    </source>
</evidence>
<evidence type="ECO:0000256" key="2">
    <source>
        <dbReference type="ARBA" id="ARBA00004496"/>
    </source>
</evidence>
<dbReference type="EMBL" id="PEWV01000062">
    <property type="protein sequence ID" value="PIU41285.1"/>
    <property type="molecule type" value="Genomic_DNA"/>
</dbReference>
<dbReference type="EC" id="5.3.1.28" evidence="9"/>
<keyword evidence="4 9" id="KW-0963">Cytoplasm</keyword>
<evidence type="ECO:0000313" key="11">
    <source>
        <dbReference type="EMBL" id="PIU41285.1"/>
    </source>
</evidence>
<dbReference type="InterPro" id="IPR050099">
    <property type="entry name" value="SIS_GmhA/DiaA_subfam"/>
</dbReference>
<dbReference type="GO" id="GO:0008270">
    <property type="term" value="F:zinc ion binding"/>
    <property type="evidence" value="ECO:0007669"/>
    <property type="project" value="UniProtKB-UniRule"/>
</dbReference>
<dbReference type="GO" id="GO:0005737">
    <property type="term" value="C:cytoplasm"/>
    <property type="evidence" value="ECO:0007669"/>
    <property type="project" value="UniProtKB-SubCell"/>
</dbReference>
<feature type="binding site" evidence="9">
    <location>
        <begin position="51"/>
        <end position="53"/>
    </location>
    <ligand>
        <name>substrate</name>
    </ligand>
</feature>
<feature type="binding site" evidence="9">
    <location>
        <begin position="93"/>
        <end position="94"/>
    </location>
    <ligand>
        <name>substrate</name>
    </ligand>
</feature>
<dbReference type="PROSITE" id="PS51464">
    <property type="entry name" value="SIS"/>
    <property type="match status" value="1"/>
</dbReference>
<feature type="binding site" evidence="9">
    <location>
        <position position="124"/>
    </location>
    <ligand>
        <name>substrate</name>
    </ligand>
</feature>
<dbReference type="Proteomes" id="UP000230052">
    <property type="component" value="Unassembled WGS sequence"/>
</dbReference>
<dbReference type="UniPathway" id="UPA00041">
    <property type="reaction ID" value="UER00436"/>
</dbReference>
<dbReference type="GO" id="GO:0097367">
    <property type="term" value="F:carbohydrate derivative binding"/>
    <property type="evidence" value="ECO:0007669"/>
    <property type="project" value="InterPro"/>
</dbReference>
<dbReference type="PANTHER" id="PTHR30390">
    <property type="entry name" value="SEDOHEPTULOSE 7-PHOSPHATE ISOMERASE / DNAA INITIATOR-ASSOCIATING FACTOR FOR REPLICATION INITIATION"/>
    <property type="match status" value="1"/>
</dbReference>
<evidence type="ECO:0000256" key="8">
    <source>
        <dbReference type="ARBA" id="ARBA00023277"/>
    </source>
</evidence>
<dbReference type="GO" id="GO:2001061">
    <property type="term" value="P:D-glycero-D-manno-heptose 7-phosphate biosynthetic process"/>
    <property type="evidence" value="ECO:0007669"/>
    <property type="project" value="UniProtKB-UniPathway"/>
</dbReference>
<feature type="binding site" evidence="9">
    <location>
        <begin position="119"/>
        <end position="121"/>
    </location>
    <ligand>
        <name>substrate</name>
    </ligand>
</feature>
<evidence type="ECO:0000259" key="10">
    <source>
        <dbReference type="PROSITE" id="PS51464"/>
    </source>
</evidence>
<evidence type="ECO:0000256" key="6">
    <source>
        <dbReference type="ARBA" id="ARBA00022833"/>
    </source>
</evidence>
<comment type="cofactor">
    <cofactor evidence="9">
        <name>Zn(2+)</name>
        <dbReference type="ChEBI" id="CHEBI:29105"/>
    </cofactor>
    <text evidence="9">Binds 1 zinc ion per subunit.</text>
</comment>
<gene>
    <name evidence="9" type="primary">gmhA</name>
    <name evidence="11" type="ORF">COS99_06205</name>
</gene>
<dbReference type="SUPFAM" id="SSF53697">
    <property type="entry name" value="SIS domain"/>
    <property type="match status" value="1"/>
</dbReference>
<evidence type="ECO:0000256" key="1">
    <source>
        <dbReference type="ARBA" id="ARBA00000348"/>
    </source>
</evidence>
<organism evidence="11 12">
    <name type="scientific">Candidatus Aquitaenariimonas noxiae</name>
    <dbReference type="NCBI Taxonomy" id="1974741"/>
    <lineage>
        <taxon>Bacteria</taxon>
        <taxon>Pseudomonadati</taxon>
        <taxon>Candidatus Omnitrophota</taxon>
        <taxon>Candidatus Aquitaenariimonas</taxon>
    </lineage>
</organism>
<feature type="domain" description="SIS" evidence="10">
    <location>
        <begin position="36"/>
        <end position="190"/>
    </location>
</feature>
<keyword evidence="5 9" id="KW-0479">Metal-binding</keyword>